<dbReference type="InterPro" id="IPR025188">
    <property type="entry name" value="DUF4113"/>
</dbReference>
<dbReference type="AlphaFoldDB" id="A0A5C7W5P3"/>
<evidence type="ECO:0000259" key="1">
    <source>
        <dbReference type="Pfam" id="PF11799"/>
    </source>
</evidence>
<feature type="domain" description="DUF4113" evidence="2">
    <location>
        <begin position="212"/>
        <end position="257"/>
    </location>
</feature>
<evidence type="ECO:0000313" key="3">
    <source>
        <dbReference type="EMBL" id="TXI31955.1"/>
    </source>
</evidence>
<accession>A0A5C7W5P3</accession>
<evidence type="ECO:0000313" key="4">
    <source>
        <dbReference type="Proteomes" id="UP000321110"/>
    </source>
</evidence>
<comment type="caution">
    <text evidence="3">The sequence shown here is derived from an EMBL/GenBank/DDBJ whole genome shotgun (WGS) entry which is preliminary data.</text>
</comment>
<sequence>MVVKKSCVAACPGGWPDGRGISGRMRVEWVAGSPWNRWPDAHGMGGQMTVESAIRQHFPVGIWRTQAELQGFPAVDLGDESTPRQMINVGRSFGQRIESLHDLKPAFAAFAMKAAEKLNKQRSVCGAIRAYLRPAGDQPVRPVAVTAKLSIRTSDPRAIAVASAECAARMFRQGVAYSKGGICLLDLDQPEAAIQPSLFDVCDQDGGRISTLMAQINARFGRGSLSVASTLGPDVWKPRADGISDTYSTRISELKVVN</sequence>
<dbReference type="EMBL" id="SSFO01000168">
    <property type="protein sequence ID" value="TXI31955.1"/>
    <property type="molecule type" value="Genomic_DNA"/>
</dbReference>
<dbReference type="GO" id="GO:0006281">
    <property type="term" value="P:DNA repair"/>
    <property type="evidence" value="ECO:0007669"/>
    <property type="project" value="InterPro"/>
</dbReference>
<evidence type="ECO:0000259" key="2">
    <source>
        <dbReference type="Pfam" id="PF13438"/>
    </source>
</evidence>
<feature type="domain" description="DNA polymerase Y-family little finger" evidence="1">
    <location>
        <begin position="85"/>
        <end position="198"/>
    </location>
</feature>
<organism evidence="3 4">
    <name type="scientific">Aquipseudomonas alcaligenes</name>
    <name type="common">Pseudomonas alcaligenes</name>
    <dbReference type="NCBI Taxonomy" id="43263"/>
    <lineage>
        <taxon>Bacteria</taxon>
        <taxon>Pseudomonadati</taxon>
        <taxon>Pseudomonadota</taxon>
        <taxon>Gammaproteobacteria</taxon>
        <taxon>Pseudomonadales</taxon>
        <taxon>Pseudomonadaceae</taxon>
        <taxon>Aquipseudomonas</taxon>
    </lineage>
</organism>
<gene>
    <name evidence="3" type="ORF">E6Q69_10180</name>
</gene>
<name>A0A5C7W5P3_AQUAC</name>
<dbReference type="Pfam" id="PF11799">
    <property type="entry name" value="IMS_C"/>
    <property type="match status" value="1"/>
</dbReference>
<dbReference type="Pfam" id="PF13438">
    <property type="entry name" value="DUF4113"/>
    <property type="match status" value="1"/>
</dbReference>
<dbReference type="GO" id="GO:0003684">
    <property type="term" value="F:damaged DNA binding"/>
    <property type="evidence" value="ECO:0007669"/>
    <property type="project" value="InterPro"/>
</dbReference>
<reference evidence="3 4" key="1">
    <citation type="submission" date="2018-09" db="EMBL/GenBank/DDBJ databases">
        <title>Metagenome Assembled Genomes from an Advanced Water Purification Facility.</title>
        <authorList>
            <person name="Stamps B.W."/>
            <person name="Spear J.R."/>
        </authorList>
    </citation>
    <scope>NUCLEOTIDE SEQUENCE [LARGE SCALE GENOMIC DNA]</scope>
    <source>
        <strain evidence="3">Bin_52_1</strain>
    </source>
</reference>
<dbReference type="Proteomes" id="UP000321110">
    <property type="component" value="Unassembled WGS sequence"/>
</dbReference>
<dbReference type="InterPro" id="IPR017961">
    <property type="entry name" value="DNA_pol_Y-fam_little_finger"/>
</dbReference>
<proteinExistence type="predicted"/>
<protein>
    <submittedName>
        <fullName evidence="3">DUF4113 domain-containing protein</fullName>
    </submittedName>
</protein>